<keyword evidence="1" id="KW-0812">Transmembrane</keyword>
<feature type="transmembrane region" description="Helical" evidence="1">
    <location>
        <begin position="112"/>
        <end position="137"/>
    </location>
</feature>
<keyword evidence="1" id="KW-0472">Membrane</keyword>
<proteinExistence type="predicted"/>
<dbReference type="OrthoDB" id="2678466at2"/>
<feature type="transmembrane region" description="Helical" evidence="1">
    <location>
        <begin position="6"/>
        <end position="27"/>
    </location>
</feature>
<keyword evidence="1" id="KW-1133">Transmembrane helix</keyword>
<gene>
    <name evidence="2" type="ordered locus">CHU_3112</name>
</gene>
<evidence type="ECO:0000313" key="3">
    <source>
        <dbReference type="Proteomes" id="UP000001822"/>
    </source>
</evidence>
<evidence type="ECO:0000313" key="2">
    <source>
        <dbReference type="EMBL" id="ABG60352.1"/>
    </source>
</evidence>
<dbReference type="AlphaFoldDB" id="A0A6N4SUZ4"/>
<feature type="transmembrane region" description="Helical" evidence="1">
    <location>
        <begin position="74"/>
        <end position="92"/>
    </location>
</feature>
<feature type="transmembrane region" description="Helical" evidence="1">
    <location>
        <begin position="48"/>
        <end position="68"/>
    </location>
</feature>
<protein>
    <recommendedName>
        <fullName evidence="4">DUF4149 domain-containing protein</fullName>
    </recommendedName>
</protein>
<organism evidence="2 3">
    <name type="scientific">Cytophaga hutchinsonii (strain ATCC 33406 / DSM 1761 / CIP 103989 / NBRC 15051 / NCIMB 9469 / D465)</name>
    <dbReference type="NCBI Taxonomy" id="269798"/>
    <lineage>
        <taxon>Bacteria</taxon>
        <taxon>Pseudomonadati</taxon>
        <taxon>Bacteroidota</taxon>
        <taxon>Cytophagia</taxon>
        <taxon>Cytophagales</taxon>
        <taxon>Cytophagaceae</taxon>
        <taxon>Cytophaga</taxon>
    </lineage>
</organism>
<dbReference type="Proteomes" id="UP000001822">
    <property type="component" value="Chromosome"/>
</dbReference>
<dbReference type="EMBL" id="CP000383">
    <property type="protein sequence ID" value="ABG60352.1"/>
    <property type="molecule type" value="Genomic_DNA"/>
</dbReference>
<reference evidence="2 3" key="1">
    <citation type="journal article" date="2007" name="Appl. Environ. Microbiol.">
        <title>Genome sequence of the cellulolytic gliding bacterium Cytophaga hutchinsonii.</title>
        <authorList>
            <person name="Xie G."/>
            <person name="Bruce D.C."/>
            <person name="Challacombe J.F."/>
            <person name="Chertkov O."/>
            <person name="Detter J.C."/>
            <person name="Gilna P."/>
            <person name="Han C.S."/>
            <person name="Lucas S."/>
            <person name="Misra M."/>
            <person name="Myers G.L."/>
            <person name="Richardson P."/>
            <person name="Tapia R."/>
            <person name="Thayer N."/>
            <person name="Thompson L.S."/>
            <person name="Brettin T.S."/>
            <person name="Henrissat B."/>
            <person name="Wilson D.B."/>
            <person name="McBride M.J."/>
        </authorList>
    </citation>
    <scope>NUCLEOTIDE SEQUENCE [LARGE SCALE GENOMIC DNA]</scope>
    <source>
        <strain evidence="3">ATCC 33406 / DSM 1761 / CIP 103989 / NBRC 15051 / NCIMB 9469 / D465</strain>
    </source>
</reference>
<evidence type="ECO:0008006" key="4">
    <source>
        <dbReference type="Google" id="ProtNLM"/>
    </source>
</evidence>
<evidence type="ECO:0000256" key="1">
    <source>
        <dbReference type="SAM" id="Phobius"/>
    </source>
</evidence>
<dbReference type="KEGG" id="chu:CHU_3112"/>
<accession>A0A6N4SUZ4</accession>
<sequence length="142" mass="16391">MNVMFLNKLIFICGILHLALGIGSSIIPKVLDWKTELTKVQPLIRQMFWTYAAYILVINICFGLVSIFGTEELLNHSFLASCLTLFISLYWLTRIGIQFFYFDKTHAPKGLIFTLGEIALVGLFFLFTILYFLAFLYNNSWI</sequence>
<name>A0A6N4SUZ4_CYTH3</name>
<keyword evidence="3" id="KW-1185">Reference proteome</keyword>